<evidence type="ECO:0000313" key="2">
    <source>
        <dbReference type="Proteomes" id="UP000186096"/>
    </source>
</evidence>
<evidence type="ECO:0000313" key="1">
    <source>
        <dbReference type="EMBL" id="SIR63302.1"/>
    </source>
</evidence>
<sequence length="66" mass="7313">MEQALTLDPINEAAAAAVIRLLTGLGRRDEARLRAQHLNAHLASLDLEPTPETQAVLRQLRTCRRS</sequence>
<reference evidence="2" key="1">
    <citation type="submission" date="2017-01" db="EMBL/GenBank/DDBJ databases">
        <authorList>
            <person name="Varghese N."/>
            <person name="Submissions S."/>
        </authorList>
    </citation>
    <scope>NUCLEOTIDE SEQUENCE [LARGE SCALE GENOMIC DNA]</scope>
    <source>
        <strain evidence="2">ATCC 12950</strain>
    </source>
</reference>
<proteinExistence type="predicted"/>
<name>A0A1N7CI93_9ACTN</name>
<dbReference type="Proteomes" id="UP000186096">
    <property type="component" value="Unassembled WGS sequence"/>
</dbReference>
<dbReference type="AlphaFoldDB" id="A0A1N7CI93"/>
<protein>
    <submittedName>
        <fullName evidence="1">Transcriptional activator domain-containing protein</fullName>
    </submittedName>
</protein>
<dbReference type="Gene3D" id="1.25.40.10">
    <property type="entry name" value="Tetratricopeptide repeat domain"/>
    <property type="match status" value="1"/>
</dbReference>
<organism evidence="1 2">
    <name type="scientific">Microbispora rosea</name>
    <dbReference type="NCBI Taxonomy" id="58117"/>
    <lineage>
        <taxon>Bacteria</taxon>
        <taxon>Bacillati</taxon>
        <taxon>Actinomycetota</taxon>
        <taxon>Actinomycetes</taxon>
        <taxon>Streptosporangiales</taxon>
        <taxon>Streptosporangiaceae</taxon>
        <taxon>Microbispora</taxon>
    </lineage>
</organism>
<gene>
    <name evidence="1" type="ORF">SAMN05421833_1126</name>
</gene>
<dbReference type="InterPro" id="IPR011990">
    <property type="entry name" value="TPR-like_helical_dom_sf"/>
</dbReference>
<keyword evidence="2" id="KW-1185">Reference proteome</keyword>
<accession>A0A1N7CI93</accession>
<dbReference type="SUPFAM" id="SSF48452">
    <property type="entry name" value="TPR-like"/>
    <property type="match status" value="1"/>
</dbReference>
<dbReference type="EMBL" id="FTNI01000012">
    <property type="protein sequence ID" value="SIR63302.1"/>
    <property type="molecule type" value="Genomic_DNA"/>
</dbReference>